<keyword evidence="3" id="KW-1185">Reference proteome</keyword>
<evidence type="ECO:0000313" key="2">
    <source>
        <dbReference type="EMBL" id="CAD8189337.1"/>
    </source>
</evidence>
<dbReference type="Proteomes" id="UP000689195">
    <property type="component" value="Unassembled WGS sequence"/>
</dbReference>
<organism evidence="2 3">
    <name type="scientific">Paramecium pentaurelia</name>
    <dbReference type="NCBI Taxonomy" id="43138"/>
    <lineage>
        <taxon>Eukaryota</taxon>
        <taxon>Sar</taxon>
        <taxon>Alveolata</taxon>
        <taxon>Ciliophora</taxon>
        <taxon>Intramacronucleata</taxon>
        <taxon>Oligohymenophorea</taxon>
        <taxon>Peniculida</taxon>
        <taxon>Parameciidae</taxon>
        <taxon>Paramecium</taxon>
    </lineage>
</organism>
<comment type="caution">
    <text evidence="2">The sequence shown here is derived from an EMBL/GenBank/DDBJ whole genome shotgun (WGS) entry which is preliminary data.</text>
</comment>
<dbReference type="EMBL" id="CAJJDO010000093">
    <property type="protein sequence ID" value="CAD8189337.1"/>
    <property type="molecule type" value="Genomic_DNA"/>
</dbReference>
<dbReference type="AlphaFoldDB" id="A0A8S1WKX7"/>
<reference evidence="2" key="1">
    <citation type="submission" date="2021-01" db="EMBL/GenBank/DDBJ databases">
        <authorList>
            <consortium name="Genoscope - CEA"/>
            <person name="William W."/>
        </authorList>
    </citation>
    <scope>NUCLEOTIDE SEQUENCE</scope>
</reference>
<accession>A0A8S1WKX7</accession>
<proteinExistence type="predicted"/>
<protein>
    <submittedName>
        <fullName evidence="2">Uncharacterized protein</fullName>
    </submittedName>
</protein>
<sequence length="78" mass="9284">MIYFSQKPNFRRFERSTKRPPLQKDSSDPTIIAFHQQKSSLLKRLTEQFGGQFFSISSNSLFILLRAIDFKFYMMLIN</sequence>
<gene>
    <name evidence="2" type="ORF">PPENT_87.1.T0930159</name>
</gene>
<evidence type="ECO:0000256" key="1">
    <source>
        <dbReference type="SAM" id="MobiDB-lite"/>
    </source>
</evidence>
<evidence type="ECO:0000313" key="3">
    <source>
        <dbReference type="Proteomes" id="UP000689195"/>
    </source>
</evidence>
<feature type="region of interest" description="Disordered" evidence="1">
    <location>
        <begin position="1"/>
        <end position="26"/>
    </location>
</feature>
<name>A0A8S1WKX7_9CILI</name>